<evidence type="ECO:0000313" key="2">
    <source>
        <dbReference type="EMBL" id="OKH90680.1"/>
    </source>
</evidence>
<keyword evidence="3" id="KW-1185">Reference proteome</keyword>
<gene>
    <name evidence="2" type="ORF">AB852_34290</name>
</gene>
<name>A0A1Q4UYK0_9ACTN</name>
<dbReference type="RefSeq" id="WP_178391198.1">
    <property type="nucleotide sequence ID" value="NZ_LFBV01000011.1"/>
</dbReference>
<dbReference type="Proteomes" id="UP000186455">
    <property type="component" value="Unassembled WGS sequence"/>
</dbReference>
<comment type="caution">
    <text evidence="2">The sequence shown here is derived from an EMBL/GenBank/DDBJ whole genome shotgun (WGS) entry which is preliminary data.</text>
</comment>
<proteinExistence type="predicted"/>
<dbReference type="EMBL" id="LFBV01000011">
    <property type="protein sequence ID" value="OKH90680.1"/>
    <property type="molecule type" value="Genomic_DNA"/>
</dbReference>
<evidence type="ECO:0000256" key="1">
    <source>
        <dbReference type="SAM" id="MobiDB-lite"/>
    </source>
</evidence>
<evidence type="ECO:0000313" key="3">
    <source>
        <dbReference type="Proteomes" id="UP000186455"/>
    </source>
</evidence>
<protein>
    <submittedName>
        <fullName evidence="2">Uncharacterized protein</fullName>
    </submittedName>
</protein>
<organism evidence="2 3">
    <name type="scientific">Streptomyces uncialis</name>
    <dbReference type="NCBI Taxonomy" id="1048205"/>
    <lineage>
        <taxon>Bacteria</taxon>
        <taxon>Bacillati</taxon>
        <taxon>Actinomycetota</taxon>
        <taxon>Actinomycetes</taxon>
        <taxon>Kitasatosporales</taxon>
        <taxon>Streptomycetaceae</taxon>
        <taxon>Streptomyces</taxon>
    </lineage>
</organism>
<dbReference type="AlphaFoldDB" id="A0A1Q4UYK0"/>
<reference evidence="2 3" key="1">
    <citation type="submission" date="2015-06" db="EMBL/GenBank/DDBJ databases">
        <title>Cloning and characterization of the uncialamcin biosynthetic gene cluster.</title>
        <authorList>
            <person name="Yan X."/>
            <person name="Huang T."/>
            <person name="Ge H."/>
            <person name="Shen B."/>
        </authorList>
    </citation>
    <scope>NUCLEOTIDE SEQUENCE [LARGE SCALE GENOMIC DNA]</scope>
    <source>
        <strain evidence="2 3">DCA2648</strain>
    </source>
</reference>
<sequence length="72" mass="7407">MPSSGPRTADDEIRPGTVPRSAPGALPLGAAEDRDAAQARTAPILLTTAPGGDPYHHGCVRPRARVRGLGAR</sequence>
<accession>A0A1Q4UYK0</accession>
<feature type="region of interest" description="Disordered" evidence="1">
    <location>
        <begin position="1"/>
        <end position="72"/>
    </location>
</feature>